<accession>A0AAD9UQW2</accession>
<gene>
    <name evidence="2" type="ORF">P5673_033745</name>
</gene>
<organism evidence="2 3">
    <name type="scientific">Acropora cervicornis</name>
    <name type="common">Staghorn coral</name>
    <dbReference type="NCBI Taxonomy" id="6130"/>
    <lineage>
        <taxon>Eukaryota</taxon>
        <taxon>Metazoa</taxon>
        <taxon>Cnidaria</taxon>
        <taxon>Anthozoa</taxon>
        <taxon>Hexacorallia</taxon>
        <taxon>Scleractinia</taxon>
        <taxon>Astrocoeniina</taxon>
        <taxon>Acroporidae</taxon>
        <taxon>Acropora</taxon>
    </lineage>
</organism>
<comment type="caution">
    <text evidence="2">The sequence shown here is derived from an EMBL/GenBank/DDBJ whole genome shotgun (WGS) entry which is preliminary data.</text>
</comment>
<protein>
    <submittedName>
        <fullName evidence="2">Uncharacterized protein</fullName>
    </submittedName>
</protein>
<dbReference type="Proteomes" id="UP001249851">
    <property type="component" value="Unassembled WGS sequence"/>
</dbReference>
<name>A0AAD9UQW2_ACRCE</name>
<keyword evidence="3" id="KW-1185">Reference proteome</keyword>
<evidence type="ECO:0000313" key="2">
    <source>
        <dbReference type="EMBL" id="KAK2546646.1"/>
    </source>
</evidence>
<feature type="coiled-coil region" evidence="1">
    <location>
        <begin position="7"/>
        <end position="34"/>
    </location>
</feature>
<proteinExistence type="predicted"/>
<dbReference type="EMBL" id="JARQWQ010000362">
    <property type="protein sequence ID" value="KAK2546646.1"/>
    <property type="molecule type" value="Genomic_DNA"/>
</dbReference>
<feature type="non-terminal residue" evidence="2">
    <location>
        <position position="62"/>
    </location>
</feature>
<sequence>MELLKEVDKSARTVQKQERHIEALESQVGLYKETLEVGSYHTVMPSPVGIGNSSFSLHCALE</sequence>
<evidence type="ECO:0000256" key="1">
    <source>
        <dbReference type="SAM" id="Coils"/>
    </source>
</evidence>
<dbReference type="AlphaFoldDB" id="A0AAD9UQW2"/>
<keyword evidence="1" id="KW-0175">Coiled coil</keyword>
<evidence type="ECO:0000313" key="3">
    <source>
        <dbReference type="Proteomes" id="UP001249851"/>
    </source>
</evidence>
<reference evidence="2" key="1">
    <citation type="journal article" date="2023" name="G3 (Bethesda)">
        <title>Whole genome assembly and annotation of the endangered Caribbean coral Acropora cervicornis.</title>
        <authorList>
            <person name="Selwyn J.D."/>
            <person name="Vollmer S.V."/>
        </authorList>
    </citation>
    <scope>NUCLEOTIDE SEQUENCE</scope>
    <source>
        <strain evidence="2">K2</strain>
    </source>
</reference>
<reference evidence="2" key="2">
    <citation type="journal article" date="2023" name="Science">
        <title>Genomic signatures of disease resistance in endangered staghorn corals.</title>
        <authorList>
            <person name="Vollmer S.V."/>
            <person name="Selwyn J.D."/>
            <person name="Despard B.A."/>
            <person name="Roesel C.L."/>
        </authorList>
    </citation>
    <scope>NUCLEOTIDE SEQUENCE</scope>
    <source>
        <strain evidence="2">K2</strain>
    </source>
</reference>